<comment type="pathway">
    <text evidence="1">Cofactor biosynthesis; molybdopterin biosynthesis.</text>
</comment>
<proteinExistence type="inferred from homology"/>
<dbReference type="SUPFAM" id="SSF53218">
    <property type="entry name" value="Molybdenum cofactor biosynthesis proteins"/>
    <property type="match status" value="1"/>
</dbReference>
<dbReference type="GO" id="GO:0005829">
    <property type="term" value="C:cytosol"/>
    <property type="evidence" value="ECO:0007669"/>
    <property type="project" value="TreeGrafter"/>
</dbReference>
<dbReference type="OrthoDB" id="9767940at2"/>
<dbReference type="InterPro" id="IPR036425">
    <property type="entry name" value="MoaB/Mog-like_dom_sf"/>
</dbReference>
<dbReference type="GO" id="GO:0006777">
    <property type="term" value="P:Mo-molybdopterin cofactor biosynthetic process"/>
    <property type="evidence" value="ECO:0007669"/>
    <property type="project" value="UniProtKB-UniRule"/>
</dbReference>
<evidence type="ECO:0000256" key="1">
    <source>
        <dbReference type="RuleBase" id="RU365090"/>
    </source>
</evidence>
<dbReference type="CDD" id="cd03522">
    <property type="entry name" value="MoeA_like"/>
    <property type="match status" value="1"/>
</dbReference>
<comment type="similarity">
    <text evidence="1">Belongs to the MoeA family.</text>
</comment>
<dbReference type="GO" id="GO:0061599">
    <property type="term" value="F:molybdopterin molybdotransferase activity"/>
    <property type="evidence" value="ECO:0007669"/>
    <property type="project" value="UniProtKB-UniRule"/>
</dbReference>
<keyword evidence="1" id="KW-0460">Magnesium</keyword>
<comment type="cofactor">
    <cofactor evidence="1">
        <name>Mg(2+)</name>
        <dbReference type="ChEBI" id="CHEBI:18420"/>
    </cofactor>
</comment>
<evidence type="ECO:0000313" key="4">
    <source>
        <dbReference type="Proteomes" id="UP000002601"/>
    </source>
</evidence>
<keyword evidence="1" id="KW-0808">Transferase</keyword>
<dbReference type="eggNOG" id="COG0303">
    <property type="taxonomic scope" value="Bacteria"/>
</dbReference>
<comment type="function">
    <text evidence="1">Catalyzes the insertion of molybdate into adenylated molybdopterin with the concomitant release of AMP.</text>
</comment>
<comment type="catalytic activity">
    <reaction evidence="1">
        <text>adenylyl-molybdopterin + molybdate = Mo-molybdopterin + AMP + H(+)</text>
        <dbReference type="Rhea" id="RHEA:35047"/>
        <dbReference type="ChEBI" id="CHEBI:15378"/>
        <dbReference type="ChEBI" id="CHEBI:36264"/>
        <dbReference type="ChEBI" id="CHEBI:62727"/>
        <dbReference type="ChEBI" id="CHEBI:71302"/>
        <dbReference type="ChEBI" id="CHEBI:456215"/>
    </reaction>
</comment>
<keyword evidence="1" id="KW-0479">Metal-binding</keyword>
<organism evidence="3 4">
    <name type="scientific">Maridesulfovibrio salexigens (strain ATCC 14822 / DSM 2638 / NCIMB 8403 / VKM B-1763)</name>
    <name type="common">Desulfovibrio salexigens</name>
    <dbReference type="NCBI Taxonomy" id="526222"/>
    <lineage>
        <taxon>Bacteria</taxon>
        <taxon>Pseudomonadati</taxon>
        <taxon>Thermodesulfobacteriota</taxon>
        <taxon>Desulfovibrionia</taxon>
        <taxon>Desulfovibrionales</taxon>
        <taxon>Desulfovibrionaceae</taxon>
        <taxon>Maridesulfovibrio</taxon>
    </lineage>
</organism>
<dbReference type="InterPro" id="IPR001453">
    <property type="entry name" value="MoaB/Mog_dom"/>
</dbReference>
<dbReference type="STRING" id="526222.Desal_0300"/>
<dbReference type="AlphaFoldDB" id="C6BWC3"/>
<dbReference type="PANTHER" id="PTHR10192:SF28">
    <property type="entry name" value="MOLYBDOPTERIN MOLYBDENUMTRANSFERASE"/>
    <property type="match status" value="1"/>
</dbReference>
<dbReference type="Proteomes" id="UP000002601">
    <property type="component" value="Chromosome"/>
</dbReference>
<feature type="domain" description="MoaB/Mog" evidence="2">
    <location>
        <begin position="174"/>
        <end position="306"/>
    </location>
</feature>
<name>C6BWC3_MARSD</name>
<dbReference type="RefSeq" id="WP_012765893.1">
    <property type="nucleotide sequence ID" value="NC_012881.1"/>
</dbReference>
<keyword evidence="4" id="KW-1185">Reference proteome</keyword>
<dbReference type="KEGG" id="dsa:Desal_0300"/>
<evidence type="ECO:0000313" key="3">
    <source>
        <dbReference type="EMBL" id="ACS78367.1"/>
    </source>
</evidence>
<gene>
    <name evidence="3" type="ordered locus">Desal_0300</name>
</gene>
<dbReference type="PANTHER" id="PTHR10192">
    <property type="entry name" value="MOLYBDOPTERIN BIOSYNTHESIS PROTEIN"/>
    <property type="match status" value="1"/>
</dbReference>
<dbReference type="SMART" id="SM00852">
    <property type="entry name" value="MoCF_biosynth"/>
    <property type="match status" value="1"/>
</dbReference>
<dbReference type="EMBL" id="CP001649">
    <property type="protein sequence ID" value="ACS78367.1"/>
    <property type="molecule type" value="Genomic_DNA"/>
</dbReference>
<dbReference type="Pfam" id="PF00994">
    <property type="entry name" value="MoCF_biosynth"/>
    <property type="match status" value="1"/>
</dbReference>
<dbReference type="EC" id="2.10.1.1" evidence="1"/>
<keyword evidence="1" id="KW-0500">Molybdenum</keyword>
<keyword evidence="1" id="KW-0501">Molybdenum cofactor biosynthesis</keyword>
<dbReference type="UniPathway" id="UPA00344"/>
<protein>
    <recommendedName>
        <fullName evidence="1">Molybdopterin molybdenumtransferase</fullName>
        <ecNumber evidence="1">2.10.1.1</ecNumber>
    </recommendedName>
</protein>
<dbReference type="GO" id="GO:0046872">
    <property type="term" value="F:metal ion binding"/>
    <property type="evidence" value="ECO:0007669"/>
    <property type="project" value="UniProtKB-UniRule"/>
</dbReference>
<dbReference type="Gene3D" id="3.40.980.10">
    <property type="entry name" value="MoaB/Mog-like domain"/>
    <property type="match status" value="1"/>
</dbReference>
<dbReference type="InterPro" id="IPR038987">
    <property type="entry name" value="MoeA-like"/>
</dbReference>
<sequence length="339" mass="36597">MMKTVPVQDSIGNVLCHDMTRIVPGEYKGPAFKKGHIITPEDIPVLLEIGKEHVYILTLEDGQLHENDAARRIAKAAAGPGITLTDISEGRINMVASPGLLCINVEALNRINCIDEVVLATLHNGIQITESREVAGTRVVPLVIDESKIEQVEEICRECGPIVSVKPFRNLKVGLITTGSEVYHGRIKDKFGPVIRKKFSKLNSEVIGQTFVSDDPDMTSTAILKAIDDGAQMVVVTGGMSVDPDDQTPASIRATGAEIVTYGSPTFPGVMFMIGYLNGVPIVGLPGCVMYYRASIFDLIVPRIVAGERPTRMEIAELGHGGFCAGCDTCRYPLCSFGK</sequence>
<reference evidence="3 4" key="1">
    <citation type="submission" date="2009-06" db="EMBL/GenBank/DDBJ databases">
        <title>Complete sequence of Desulfovibrio salexigens DSM 2638.</title>
        <authorList>
            <consortium name="US DOE Joint Genome Institute"/>
            <person name="Lucas S."/>
            <person name="Copeland A."/>
            <person name="Lapidus A."/>
            <person name="Glavina del Rio T."/>
            <person name="Tice H."/>
            <person name="Bruce D."/>
            <person name="Goodwin L."/>
            <person name="Pitluck S."/>
            <person name="Munk A.C."/>
            <person name="Brettin T."/>
            <person name="Detter J.C."/>
            <person name="Han C."/>
            <person name="Tapia R."/>
            <person name="Larimer F."/>
            <person name="Land M."/>
            <person name="Hauser L."/>
            <person name="Kyrpides N."/>
            <person name="Anderson I."/>
            <person name="Wall J.D."/>
            <person name="Arkin A.P."/>
            <person name="Dehal P."/>
            <person name="Chivian D."/>
            <person name="Giles B."/>
            <person name="Hazen T.C."/>
        </authorList>
    </citation>
    <scope>NUCLEOTIDE SEQUENCE [LARGE SCALE GENOMIC DNA]</scope>
    <source>
        <strain evidence="4">ATCC 14822 / DSM 2638 / NCIMB 8403 / VKM B-1763</strain>
    </source>
</reference>
<dbReference type="HOGENOM" id="CLU_068847_1_0_7"/>
<evidence type="ECO:0000259" key="2">
    <source>
        <dbReference type="SMART" id="SM00852"/>
    </source>
</evidence>
<accession>C6BWC3</accession>